<evidence type="ECO:0000256" key="1">
    <source>
        <dbReference type="SAM" id="MobiDB-lite"/>
    </source>
</evidence>
<dbReference type="Proteomes" id="UP001303647">
    <property type="component" value="Unassembled WGS sequence"/>
</dbReference>
<protein>
    <submittedName>
        <fullName evidence="3">Uncharacterized protein</fullName>
    </submittedName>
</protein>
<feature type="transmembrane region" description="Helical" evidence="2">
    <location>
        <begin position="71"/>
        <end position="93"/>
    </location>
</feature>
<evidence type="ECO:0000313" key="3">
    <source>
        <dbReference type="EMBL" id="KAK4249456.1"/>
    </source>
</evidence>
<keyword evidence="2" id="KW-0812">Transmembrane</keyword>
<gene>
    <name evidence="3" type="ORF">C7999DRAFT_39439</name>
</gene>
<evidence type="ECO:0000256" key="2">
    <source>
        <dbReference type="SAM" id="Phobius"/>
    </source>
</evidence>
<accession>A0AAN7CWP5</accession>
<feature type="compositionally biased region" description="Polar residues" evidence="1">
    <location>
        <begin position="42"/>
        <end position="61"/>
    </location>
</feature>
<evidence type="ECO:0000313" key="4">
    <source>
        <dbReference type="Proteomes" id="UP001303647"/>
    </source>
</evidence>
<keyword evidence="2" id="KW-0472">Membrane</keyword>
<name>A0AAN7CWP5_9PEZI</name>
<reference evidence="3" key="1">
    <citation type="journal article" date="2023" name="Mol. Phylogenet. Evol.">
        <title>Genome-scale phylogeny and comparative genomics of the fungal order Sordariales.</title>
        <authorList>
            <person name="Hensen N."/>
            <person name="Bonometti L."/>
            <person name="Westerberg I."/>
            <person name="Brannstrom I.O."/>
            <person name="Guillou S."/>
            <person name="Cros-Aarteil S."/>
            <person name="Calhoun S."/>
            <person name="Haridas S."/>
            <person name="Kuo A."/>
            <person name="Mondo S."/>
            <person name="Pangilinan J."/>
            <person name="Riley R."/>
            <person name="LaButti K."/>
            <person name="Andreopoulos B."/>
            <person name="Lipzen A."/>
            <person name="Chen C."/>
            <person name="Yan M."/>
            <person name="Daum C."/>
            <person name="Ng V."/>
            <person name="Clum A."/>
            <person name="Steindorff A."/>
            <person name="Ohm R.A."/>
            <person name="Martin F."/>
            <person name="Silar P."/>
            <person name="Natvig D.O."/>
            <person name="Lalanne C."/>
            <person name="Gautier V."/>
            <person name="Ament-Velasquez S.L."/>
            <person name="Kruys A."/>
            <person name="Hutchinson M.I."/>
            <person name="Powell A.J."/>
            <person name="Barry K."/>
            <person name="Miller A.N."/>
            <person name="Grigoriev I.V."/>
            <person name="Debuchy R."/>
            <person name="Gladieux P."/>
            <person name="Hiltunen Thoren M."/>
            <person name="Johannesson H."/>
        </authorList>
    </citation>
    <scope>NUCLEOTIDE SEQUENCE</scope>
    <source>
        <strain evidence="3">CBS 359.72</strain>
    </source>
</reference>
<proteinExistence type="predicted"/>
<organism evidence="3 4">
    <name type="scientific">Corynascus novoguineensis</name>
    <dbReference type="NCBI Taxonomy" id="1126955"/>
    <lineage>
        <taxon>Eukaryota</taxon>
        <taxon>Fungi</taxon>
        <taxon>Dikarya</taxon>
        <taxon>Ascomycota</taxon>
        <taxon>Pezizomycotina</taxon>
        <taxon>Sordariomycetes</taxon>
        <taxon>Sordariomycetidae</taxon>
        <taxon>Sordariales</taxon>
        <taxon>Chaetomiaceae</taxon>
        <taxon>Corynascus</taxon>
    </lineage>
</organism>
<sequence>MNYKLQKMATGSRWLSSETQSDPAHLLDILDEARFASRKGRQSAQSQTSLRNETSRLPRQKTANMSRKTFWILRTTLGLAFLIIGALLLHLLFPGQKPRFWQRYALGSSSGPQLQLQFNHHNVSAWEARYPEPNKEWLVRIDDQAMIRPSLIDAHEMRYQRLFEQHYPEPDAIRLRGDYLKESFLSDPSAIQVPTDKEFHMAHCVLAVRRYWWAREIGKLVCPQDIDFKHMQHCLDALDMWEFPKVPRRSLPGDNAMKGHMLHRVQERRGSRTAEDGEIENGNWLIDESDETRLVWRTKICFDSEDVDAELAA</sequence>
<feature type="region of interest" description="Disordered" evidence="1">
    <location>
        <begin position="38"/>
        <end position="61"/>
    </location>
</feature>
<keyword evidence="2" id="KW-1133">Transmembrane helix</keyword>
<dbReference type="AlphaFoldDB" id="A0AAN7CWP5"/>
<keyword evidence="4" id="KW-1185">Reference proteome</keyword>
<dbReference type="EMBL" id="MU857623">
    <property type="protein sequence ID" value="KAK4249456.1"/>
    <property type="molecule type" value="Genomic_DNA"/>
</dbReference>
<reference evidence="3" key="2">
    <citation type="submission" date="2023-05" db="EMBL/GenBank/DDBJ databases">
        <authorList>
            <consortium name="Lawrence Berkeley National Laboratory"/>
            <person name="Steindorff A."/>
            <person name="Hensen N."/>
            <person name="Bonometti L."/>
            <person name="Westerberg I."/>
            <person name="Brannstrom I.O."/>
            <person name="Guillou S."/>
            <person name="Cros-Aarteil S."/>
            <person name="Calhoun S."/>
            <person name="Haridas S."/>
            <person name="Kuo A."/>
            <person name="Mondo S."/>
            <person name="Pangilinan J."/>
            <person name="Riley R."/>
            <person name="Labutti K."/>
            <person name="Andreopoulos B."/>
            <person name="Lipzen A."/>
            <person name="Chen C."/>
            <person name="Yanf M."/>
            <person name="Daum C."/>
            <person name="Ng V."/>
            <person name="Clum A."/>
            <person name="Ohm R."/>
            <person name="Martin F."/>
            <person name="Silar P."/>
            <person name="Natvig D."/>
            <person name="Lalanne C."/>
            <person name="Gautier V."/>
            <person name="Ament-Velasquez S.L."/>
            <person name="Kruys A."/>
            <person name="Hutchinson M.I."/>
            <person name="Powell A.J."/>
            <person name="Barry K."/>
            <person name="Miller A.N."/>
            <person name="Grigoriev I.V."/>
            <person name="Debuchy R."/>
            <person name="Gladieux P."/>
            <person name="Thoren M.H."/>
            <person name="Johannesson H."/>
        </authorList>
    </citation>
    <scope>NUCLEOTIDE SEQUENCE</scope>
    <source>
        <strain evidence="3">CBS 359.72</strain>
    </source>
</reference>
<comment type="caution">
    <text evidence="3">The sequence shown here is derived from an EMBL/GenBank/DDBJ whole genome shotgun (WGS) entry which is preliminary data.</text>
</comment>